<dbReference type="PANTHER" id="PTHR12601:SF45">
    <property type="entry name" value="PROTEIN REDUCED CHLOROPLAST COVERAGE 3"/>
    <property type="match status" value="1"/>
</dbReference>
<dbReference type="InterPro" id="IPR027523">
    <property type="entry name" value="CLU_prot"/>
</dbReference>
<accession>A0AAW2PHZ4</accession>
<name>A0AAW2PHZ4_SESRA</name>
<dbReference type="AlphaFoldDB" id="A0AAW2PHZ4"/>
<protein>
    <submittedName>
        <fullName evidence="2">Protein TSS</fullName>
    </submittedName>
</protein>
<sequence>MITASILQSADELVKMAIEYYDDVALPKLVTDFASLELSPVDGRTLTDFMHLRGLQMRSLGRVVGE</sequence>
<evidence type="ECO:0000259" key="1">
    <source>
        <dbReference type="Pfam" id="PF12807"/>
    </source>
</evidence>
<dbReference type="PANTHER" id="PTHR12601">
    <property type="entry name" value="EUKARYOTIC TRANSLATION INITIATION FACTOR 3 SUBUNIT EIF-3"/>
    <property type="match status" value="1"/>
</dbReference>
<evidence type="ECO:0000313" key="2">
    <source>
        <dbReference type="EMBL" id="KAL0354828.1"/>
    </source>
</evidence>
<dbReference type="Pfam" id="PF12807">
    <property type="entry name" value="eIF3_p135"/>
    <property type="match status" value="1"/>
</dbReference>
<gene>
    <name evidence="2" type="ORF">Sradi_3929700</name>
</gene>
<dbReference type="InterPro" id="IPR033646">
    <property type="entry name" value="CLU-central"/>
</dbReference>
<proteinExistence type="predicted"/>
<comment type="caution">
    <text evidence="2">The sequence shown here is derived from an EMBL/GenBank/DDBJ whole genome shotgun (WGS) entry which is preliminary data.</text>
</comment>
<reference evidence="2" key="1">
    <citation type="submission" date="2020-06" db="EMBL/GenBank/DDBJ databases">
        <authorList>
            <person name="Li T."/>
            <person name="Hu X."/>
            <person name="Zhang T."/>
            <person name="Song X."/>
            <person name="Zhang H."/>
            <person name="Dai N."/>
            <person name="Sheng W."/>
            <person name="Hou X."/>
            <person name="Wei L."/>
        </authorList>
    </citation>
    <scope>NUCLEOTIDE SEQUENCE</scope>
    <source>
        <strain evidence="2">G02</strain>
        <tissue evidence="2">Leaf</tissue>
    </source>
</reference>
<reference evidence="2" key="2">
    <citation type="journal article" date="2024" name="Plant">
        <title>Genomic evolution and insights into agronomic trait innovations of Sesamum species.</title>
        <authorList>
            <person name="Miao H."/>
            <person name="Wang L."/>
            <person name="Qu L."/>
            <person name="Liu H."/>
            <person name="Sun Y."/>
            <person name="Le M."/>
            <person name="Wang Q."/>
            <person name="Wei S."/>
            <person name="Zheng Y."/>
            <person name="Lin W."/>
            <person name="Duan Y."/>
            <person name="Cao H."/>
            <person name="Xiong S."/>
            <person name="Wang X."/>
            <person name="Wei L."/>
            <person name="Li C."/>
            <person name="Ma Q."/>
            <person name="Ju M."/>
            <person name="Zhao R."/>
            <person name="Li G."/>
            <person name="Mu C."/>
            <person name="Tian Q."/>
            <person name="Mei H."/>
            <person name="Zhang T."/>
            <person name="Gao T."/>
            <person name="Zhang H."/>
        </authorList>
    </citation>
    <scope>NUCLEOTIDE SEQUENCE</scope>
    <source>
        <strain evidence="2">G02</strain>
    </source>
</reference>
<dbReference type="GO" id="GO:0005737">
    <property type="term" value="C:cytoplasm"/>
    <property type="evidence" value="ECO:0007669"/>
    <property type="project" value="TreeGrafter"/>
</dbReference>
<feature type="domain" description="CLU central" evidence="1">
    <location>
        <begin position="38"/>
        <end position="64"/>
    </location>
</feature>
<dbReference type="EMBL" id="JACGWJ010000017">
    <property type="protein sequence ID" value="KAL0354828.1"/>
    <property type="molecule type" value="Genomic_DNA"/>
</dbReference>
<organism evidence="2">
    <name type="scientific">Sesamum radiatum</name>
    <name type="common">Black benniseed</name>
    <dbReference type="NCBI Taxonomy" id="300843"/>
    <lineage>
        <taxon>Eukaryota</taxon>
        <taxon>Viridiplantae</taxon>
        <taxon>Streptophyta</taxon>
        <taxon>Embryophyta</taxon>
        <taxon>Tracheophyta</taxon>
        <taxon>Spermatophyta</taxon>
        <taxon>Magnoliopsida</taxon>
        <taxon>eudicotyledons</taxon>
        <taxon>Gunneridae</taxon>
        <taxon>Pentapetalae</taxon>
        <taxon>asterids</taxon>
        <taxon>lamiids</taxon>
        <taxon>Lamiales</taxon>
        <taxon>Pedaliaceae</taxon>
        <taxon>Sesamum</taxon>
    </lineage>
</organism>